<dbReference type="PROSITE" id="PS50995">
    <property type="entry name" value="HTH_MARR_2"/>
    <property type="match status" value="1"/>
</dbReference>
<dbReference type="InterPro" id="IPR036390">
    <property type="entry name" value="WH_DNA-bd_sf"/>
</dbReference>
<evidence type="ECO:0000313" key="2">
    <source>
        <dbReference type="EMBL" id="GAA3158403.1"/>
    </source>
</evidence>
<name>A0ABP6NU03_9ACTN</name>
<dbReference type="SMART" id="SM00347">
    <property type="entry name" value="HTH_MARR"/>
    <property type="match status" value="1"/>
</dbReference>
<keyword evidence="3" id="KW-1185">Reference proteome</keyword>
<accession>A0ABP6NU03</accession>
<comment type="caution">
    <text evidence="2">The sequence shown here is derived from an EMBL/GenBank/DDBJ whole genome shotgun (WGS) entry which is preliminary data.</text>
</comment>
<dbReference type="InterPro" id="IPR036388">
    <property type="entry name" value="WH-like_DNA-bd_sf"/>
</dbReference>
<gene>
    <name evidence="2" type="ORF">GCM10010531_07270</name>
</gene>
<sequence length="148" mass="15649">MDEENWTTAAAVLGLAGRLIDGVQAGMSARGFSDVRPAHGFAFARISAGAATNADIAEHLGITKQAASQLVEQLVGRGYVVRHPDPRDARARLLELTDRGRACTAAAEEAAAEVVEGWRARLPAEGFRALRAALVALGPPGPLRISWR</sequence>
<dbReference type="Gene3D" id="1.10.10.10">
    <property type="entry name" value="Winged helix-like DNA-binding domain superfamily/Winged helix DNA-binding domain"/>
    <property type="match status" value="1"/>
</dbReference>
<reference evidence="3" key="1">
    <citation type="journal article" date="2019" name="Int. J. Syst. Evol. Microbiol.">
        <title>The Global Catalogue of Microorganisms (GCM) 10K type strain sequencing project: providing services to taxonomists for standard genome sequencing and annotation.</title>
        <authorList>
            <consortium name="The Broad Institute Genomics Platform"/>
            <consortium name="The Broad Institute Genome Sequencing Center for Infectious Disease"/>
            <person name="Wu L."/>
            <person name="Ma J."/>
        </authorList>
    </citation>
    <scope>NUCLEOTIDE SEQUENCE [LARGE SCALE GENOMIC DNA]</scope>
    <source>
        <strain evidence="3">JCM 15614</strain>
    </source>
</reference>
<protein>
    <submittedName>
        <fullName evidence="2">MarR family winged helix-turn-helix transcriptional regulator</fullName>
    </submittedName>
</protein>
<dbReference type="Proteomes" id="UP001499924">
    <property type="component" value="Unassembled WGS sequence"/>
</dbReference>
<dbReference type="InterPro" id="IPR039422">
    <property type="entry name" value="MarR/SlyA-like"/>
</dbReference>
<dbReference type="InterPro" id="IPR011991">
    <property type="entry name" value="ArsR-like_HTH"/>
</dbReference>
<dbReference type="CDD" id="cd00090">
    <property type="entry name" value="HTH_ARSR"/>
    <property type="match status" value="1"/>
</dbReference>
<dbReference type="SUPFAM" id="SSF46785">
    <property type="entry name" value="Winged helix' DNA-binding domain"/>
    <property type="match status" value="1"/>
</dbReference>
<dbReference type="PANTHER" id="PTHR33164:SF99">
    <property type="entry name" value="MARR FAMILY REGULATORY PROTEIN"/>
    <property type="match status" value="1"/>
</dbReference>
<organism evidence="2 3">
    <name type="scientific">Blastococcus jejuensis</name>
    <dbReference type="NCBI Taxonomy" id="351224"/>
    <lineage>
        <taxon>Bacteria</taxon>
        <taxon>Bacillati</taxon>
        <taxon>Actinomycetota</taxon>
        <taxon>Actinomycetes</taxon>
        <taxon>Geodermatophilales</taxon>
        <taxon>Geodermatophilaceae</taxon>
        <taxon>Blastococcus</taxon>
    </lineage>
</organism>
<proteinExistence type="predicted"/>
<feature type="domain" description="HTH marR-type" evidence="1">
    <location>
        <begin position="1"/>
        <end position="139"/>
    </location>
</feature>
<evidence type="ECO:0000259" key="1">
    <source>
        <dbReference type="PROSITE" id="PS50995"/>
    </source>
</evidence>
<dbReference type="InterPro" id="IPR000835">
    <property type="entry name" value="HTH_MarR-typ"/>
</dbReference>
<dbReference type="PANTHER" id="PTHR33164">
    <property type="entry name" value="TRANSCRIPTIONAL REGULATOR, MARR FAMILY"/>
    <property type="match status" value="1"/>
</dbReference>
<evidence type="ECO:0000313" key="3">
    <source>
        <dbReference type="Proteomes" id="UP001499924"/>
    </source>
</evidence>
<dbReference type="Pfam" id="PF12802">
    <property type="entry name" value="MarR_2"/>
    <property type="match status" value="1"/>
</dbReference>
<dbReference type="RefSeq" id="WP_344687161.1">
    <property type="nucleotide sequence ID" value="NZ_BAAAVV010000001.1"/>
</dbReference>
<dbReference type="EMBL" id="BAAAVV010000001">
    <property type="protein sequence ID" value="GAA3158403.1"/>
    <property type="molecule type" value="Genomic_DNA"/>
</dbReference>